<feature type="domain" description="D-isomer specific 2-hydroxyacid dehydrogenase NAD-binding" evidence="5">
    <location>
        <begin position="108"/>
        <end position="283"/>
    </location>
</feature>
<dbReference type="AlphaFoldDB" id="A0A1H4BDX9"/>
<evidence type="ECO:0000313" key="7">
    <source>
        <dbReference type="Proteomes" id="UP000199409"/>
    </source>
</evidence>
<proteinExistence type="inferred from homology"/>
<organism evidence="6 7">
    <name type="scientific">Desulfuromusa kysingii</name>
    <dbReference type="NCBI Taxonomy" id="37625"/>
    <lineage>
        <taxon>Bacteria</taxon>
        <taxon>Pseudomonadati</taxon>
        <taxon>Thermodesulfobacteriota</taxon>
        <taxon>Desulfuromonadia</taxon>
        <taxon>Desulfuromonadales</taxon>
        <taxon>Geopsychrobacteraceae</taxon>
        <taxon>Desulfuromusa</taxon>
    </lineage>
</organism>
<keyword evidence="7" id="KW-1185">Reference proteome</keyword>
<feature type="domain" description="D-isomer specific 2-hydroxyacid dehydrogenase catalytic" evidence="4">
    <location>
        <begin position="21"/>
        <end position="313"/>
    </location>
</feature>
<dbReference type="InterPro" id="IPR050223">
    <property type="entry name" value="D-isomer_2-hydroxyacid_DH"/>
</dbReference>
<dbReference type="SUPFAM" id="SSF52283">
    <property type="entry name" value="Formate/glycerate dehydrogenase catalytic domain-like"/>
    <property type="match status" value="1"/>
</dbReference>
<dbReference type="PROSITE" id="PS00671">
    <property type="entry name" value="D_2_HYDROXYACID_DH_3"/>
    <property type="match status" value="1"/>
</dbReference>
<dbReference type="STRING" id="37625.SAMN05660420_02156"/>
<dbReference type="PANTHER" id="PTHR10996">
    <property type="entry name" value="2-HYDROXYACID DEHYDROGENASE-RELATED"/>
    <property type="match status" value="1"/>
</dbReference>
<dbReference type="InterPro" id="IPR006139">
    <property type="entry name" value="D-isomer_2_OHA_DH_cat_dom"/>
</dbReference>
<dbReference type="CDD" id="cd12175">
    <property type="entry name" value="2-Hacid_dh_11"/>
    <property type="match status" value="1"/>
</dbReference>
<dbReference type="OrthoDB" id="9793626at2"/>
<dbReference type="PANTHER" id="PTHR10996:SF178">
    <property type="entry name" value="2-HYDROXYACID DEHYDROGENASE YGL185C-RELATED"/>
    <property type="match status" value="1"/>
</dbReference>
<evidence type="ECO:0000259" key="4">
    <source>
        <dbReference type="Pfam" id="PF00389"/>
    </source>
</evidence>
<gene>
    <name evidence="6" type="ORF">SAMN05660420_02156</name>
</gene>
<evidence type="ECO:0000256" key="3">
    <source>
        <dbReference type="RuleBase" id="RU003719"/>
    </source>
</evidence>
<dbReference type="GO" id="GO:0005829">
    <property type="term" value="C:cytosol"/>
    <property type="evidence" value="ECO:0007669"/>
    <property type="project" value="TreeGrafter"/>
</dbReference>
<sequence length="315" mass="34059">MKILFAAPENAWGGIFDKLRHAHPDVEFNASGSYKIDSLKGFDVLIPTMSPVSETLLRSADSLQLIQQIGAGLEGVDIEAATSRGITVANVPTDVSGNADSVAELGIYLMMALARQSREIHTHLQNRQIGAPMGKALQGKTAGLVGLGGIGKALIQRLRAFNMRLIGIKSVASEEFAEQFGLDWVGNLANLPQLLSESDFVVLSLPDSDETHHLLNHNVFQYMRPGTFLVNLGRGGVIERQALLTALEDGTLGGAGLDVFWQEPPDPQDPIFSQNVIATPHIGGVTDVSLEGIYQNVIENIRRLKQGEPLLHCRN</sequence>
<protein>
    <submittedName>
        <fullName evidence="6">Phosphoglycerate dehydrogenase</fullName>
    </submittedName>
</protein>
<reference evidence="6 7" key="1">
    <citation type="submission" date="2016-10" db="EMBL/GenBank/DDBJ databases">
        <authorList>
            <person name="de Groot N.N."/>
        </authorList>
    </citation>
    <scope>NUCLEOTIDE SEQUENCE [LARGE SCALE GENOMIC DNA]</scope>
    <source>
        <strain evidence="6 7">DSM 7343</strain>
    </source>
</reference>
<dbReference type="GO" id="GO:0051287">
    <property type="term" value="F:NAD binding"/>
    <property type="evidence" value="ECO:0007669"/>
    <property type="project" value="InterPro"/>
</dbReference>
<dbReference type="SUPFAM" id="SSF51735">
    <property type="entry name" value="NAD(P)-binding Rossmann-fold domains"/>
    <property type="match status" value="1"/>
</dbReference>
<dbReference type="InterPro" id="IPR006140">
    <property type="entry name" value="D-isomer_DH_NAD-bd"/>
</dbReference>
<dbReference type="RefSeq" id="WP_092348057.1">
    <property type="nucleotide sequence ID" value="NZ_FNQN01000006.1"/>
</dbReference>
<dbReference type="GO" id="GO:0016618">
    <property type="term" value="F:hydroxypyruvate reductase [NAD(P)H] activity"/>
    <property type="evidence" value="ECO:0007669"/>
    <property type="project" value="TreeGrafter"/>
</dbReference>
<dbReference type="GO" id="GO:0030267">
    <property type="term" value="F:glyoxylate reductase (NADPH) activity"/>
    <property type="evidence" value="ECO:0007669"/>
    <property type="project" value="TreeGrafter"/>
</dbReference>
<dbReference type="Gene3D" id="3.40.50.720">
    <property type="entry name" value="NAD(P)-binding Rossmann-like Domain"/>
    <property type="match status" value="2"/>
</dbReference>
<keyword evidence="1 3" id="KW-0560">Oxidoreductase</keyword>
<evidence type="ECO:0000313" key="6">
    <source>
        <dbReference type="EMBL" id="SEA46306.1"/>
    </source>
</evidence>
<comment type="similarity">
    <text evidence="3">Belongs to the D-isomer specific 2-hydroxyacid dehydrogenase family.</text>
</comment>
<dbReference type="Proteomes" id="UP000199409">
    <property type="component" value="Unassembled WGS sequence"/>
</dbReference>
<dbReference type="InterPro" id="IPR036291">
    <property type="entry name" value="NAD(P)-bd_dom_sf"/>
</dbReference>
<evidence type="ECO:0000256" key="1">
    <source>
        <dbReference type="ARBA" id="ARBA00023002"/>
    </source>
</evidence>
<keyword evidence="2" id="KW-0520">NAD</keyword>
<accession>A0A1H4BDX9</accession>
<name>A0A1H4BDX9_9BACT</name>
<dbReference type="Pfam" id="PF02826">
    <property type="entry name" value="2-Hacid_dh_C"/>
    <property type="match status" value="1"/>
</dbReference>
<dbReference type="EMBL" id="FNQN01000006">
    <property type="protein sequence ID" value="SEA46306.1"/>
    <property type="molecule type" value="Genomic_DNA"/>
</dbReference>
<evidence type="ECO:0000256" key="2">
    <source>
        <dbReference type="ARBA" id="ARBA00023027"/>
    </source>
</evidence>
<dbReference type="InterPro" id="IPR029753">
    <property type="entry name" value="D-isomer_DH_CS"/>
</dbReference>
<evidence type="ECO:0000259" key="5">
    <source>
        <dbReference type="Pfam" id="PF02826"/>
    </source>
</evidence>
<dbReference type="Pfam" id="PF00389">
    <property type="entry name" value="2-Hacid_dh"/>
    <property type="match status" value="1"/>
</dbReference>